<dbReference type="Pfam" id="PF13298">
    <property type="entry name" value="LigD_N"/>
    <property type="match status" value="1"/>
</dbReference>
<sequence>MASLDDQDLLAEYRARRDFGKTPEPKADRKKKSGNSFVIQKHAATRTHFDFRLELDGVLKSWAVTKGPSFDTAQKRLAVRTEDHPLAYGTFEGVIPKGEYGGGPVMLWDRGTWEPVGDPHKGLQKGHLDFILHGERLKGEWHLVRMKKDRNGGKRENWLLIKRPTITPRKAPSRRRSTRRASRAGGAWIRS</sequence>
<dbReference type="RefSeq" id="WP_245290821.1">
    <property type="nucleotide sequence ID" value="NZ_MASI01000002.1"/>
</dbReference>
<feature type="compositionally biased region" description="Basic residues" evidence="1">
    <location>
        <begin position="171"/>
        <end position="182"/>
    </location>
</feature>
<feature type="region of interest" description="Disordered" evidence="1">
    <location>
        <begin position="164"/>
        <end position="191"/>
    </location>
</feature>
<dbReference type="PANTHER" id="PTHR39465:SF1">
    <property type="entry name" value="DNA LIGASE D 3'-PHOSPHOESTERASE DOMAIN-CONTAINING PROTEIN"/>
    <property type="match status" value="1"/>
</dbReference>
<accession>A0A1E2S0S8</accession>
<proteinExistence type="predicted"/>
<dbReference type="STRING" id="1177755.A7A08_01093"/>
<dbReference type="PATRIC" id="fig|1177755.3.peg.1096"/>
<gene>
    <name evidence="3" type="ORF">A7A08_01093</name>
</gene>
<feature type="compositionally biased region" description="Basic and acidic residues" evidence="1">
    <location>
        <begin position="15"/>
        <end position="27"/>
    </location>
</feature>
<dbReference type="InterPro" id="IPR014144">
    <property type="entry name" value="LigD_PE_domain"/>
</dbReference>
<organism evidence="3 4">
    <name type="scientific">Methyloligella halotolerans</name>
    <dbReference type="NCBI Taxonomy" id="1177755"/>
    <lineage>
        <taxon>Bacteria</taxon>
        <taxon>Pseudomonadati</taxon>
        <taxon>Pseudomonadota</taxon>
        <taxon>Alphaproteobacteria</taxon>
        <taxon>Hyphomicrobiales</taxon>
        <taxon>Hyphomicrobiaceae</taxon>
        <taxon>Methyloligella</taxon>
    </lineage>
</organism>
<feature type="domain" description="DNA ligase D 3'-phosphoesterase" evidence="2">
    <location>
        <begin position="40"/>
        <end position="145"/>
    </location>
</feature>
<evidence type="ECO:0000313" key="4">
    <source>
        <dbReference type="Proteomes" id="UP000095087"/>
    </source>
</evidence>
<dbReference type="EMBL" id="MASI01000002">
    <property type="protein sequence ID" value="ODA67925.1"/>
    <property type="molecule type" value="Genomic_DNA"/>
</dbReference>
<dbReference type="NCBIfam" id="TIGR02777">
    <property type="entry name" value="LigD_PE_dom"/>
    <property type="match status" value="1"/>
</dbReference>
<evidence type="ECO:0000313" key="3">
    <source>
        <dbReference type="EMBL" id="ODA67925.1"/>
    </source>
</evidence>
<keyword evidence="4" id="KW-1185">Reference proteome</keyword>
<protein>
    <submittedName>
        <fullName evidence="3">Putative DNA ligase-like protein</fullName>
    </submittedName>
</protein>
<keyword evidence="3" id="KW-0436">Ligase</keyword>
<dbReference type="PANTHER" id="PTHR39465">
    <property type="entry name" value="DNA LIGASE D, 3'-PHOSPHOESTERASE DOMAIN"/>
    <property type="match status" value="1"/>
</dbReference>
<evidence type="ECO:0000256" key="1">
    <source>
        <dbReference type="SAM" id="MobiDB-lite"/>
    </source>
</evidence>
<dbReference type="GO" id="GO:0016874">
    <property type="term" value="F:ligase activity"/>
    <property type="evidence" value="ECO:0007669"/>
    <property type="project" value="UniProtKB-KW"/>
</dbReference>
<name>A0A1E2S0S8_9HYPH</name>
<evidence type="ECO:0000259" key="2">
    <source>
        <dbReference type="Pfam" id="PF13298"/>
    </source>
</evidence>
<dbReference type="AlphaFoldDB" id="A0A1E2S0S8"/>
<feature type="region of interest" description="Disordered" evidence="1">
    <location>
        <begin position="15"/>
        <end position="34"/>
    </location>
</feature>
<comment type="caution">
    <text evidence="3">The sequence shown here is derived from an EMBL/GenBank/DDBJ whole genome shotgun (WGS) entry which is preliminary data.</text>
</comment>
<dbReference type="Proteomes" id="UP000095087">
    <property type="component" value="Unassembled WGS sequence"/>
</dbReference>
<reference evidence="3 4" key="1">
    <citation type="submission" date="2016-07" db="EMBL/GenBank/DDBJ databases">
        <title>Draft genome sequence of Methyloligella halotolerans C2T (VKM B-2706T=CCUG 61687T=DSM 25045T), a halotolerant polyhydroxybutyrate accumulating methylotroph.</title>
        <authorList>
            <person name="Vasilenko O.V."/>
            <person name="Doronina N.V."/>
            <person name="Poroshina M.N."/>
            <person name="Tarlachkov S.V."/>
            <person name="Trotsenko Y.A."/>
        </authorList>
    </citation>
    <scope>NUCLEOTIDE SEQUENCE [LARGE SCALE GENOMIC DNA]</scope>
    <source>
        <strain evidence="3 4">VKM B-2706</strain>
    </source>
</reference>